<dbReference type="Gene3D" id="1.10.10.10">
    <property type="entry name" value="Winged helix-like DNA-binding domain superfamily/Winged helix DNA-binding domain"/>
    <property type="match status" value="1"/>
</dbReference>
<dbReference type="Proteomes" id="UP001595912">
    <property type="component" value="Unassembled WGS sequence"/>
</dbReference>
<dbReference type="InterPro" id="IPR039422">
    <property type="entry name" value="MarR/SlyA-like"/>
</dbReference>
<dbReference type="PANTHER" id="PTHR33164:SF99">
    <property type="entry name" value="MARR FAMILY REGULATORY PROTEIN"/>
    <property type="match status" value="1"/>
</dbReference>
<dbReference type="PANTHER" id="PTHR33164">
    <property type="entry name" value="TRANSCRIPTIONAL REGULATOR, MARR FAMILY"/>
    <property type="match status" value="1"/>
</dbReference>
<gene>
    <name evidence="2" type="ORF">ACFPIJ_52180</name>
</gene>
<reference evidence="3" key="1">
    <citation type="journal article" date="2019" name="Int. J. Syst. Evol. Microbiol.">
        <title>The Global Catalogue of Microorganisms (GCM) 10K type strain sequencing project: providing services to taxonomists for standard genome sequencing and annotation.</title>
        <authorList>
            <consortium name="The Broad Institute Genomics Platform"/>
            <consortium name="The Broad Institute Genome Sequencing Center for Infectious Disease"/>
            <person name="Wu L."/>
            <person name="Ma J."/>
        </authorList>
    </citation>
    <scope>NUCLEOTIDE SEQUENCE [LARGE SCALE GENOMIC DNA]</scope>
    <source>
        <strain evidence="3">CGMCC 4.7152</strain>
    </source>
</reference>
<keyword evidence="3" id="KW-1185">Reference proteome</keyword>
<dbReference type="InterPro" id="IPR036390">
    <property type="entry name" value="WH_DNA-bd_sf"/>
</dbReference>
<dbReference type="PROSITE" id="PS50995">
    <property type="entry name" value="HTH_MARR_2"/>
    <property type="match status" value="1"/>
</dbReference>
<dbReference type="EMBL" id="JBHSIU010000101">
    <property type="protein sequence ID" value="MFC5006367.1"/>
    <property type="molecule type" value="Genomic_DNA"/>
</dbReference>
<dbReference type="InterPro" id="IPR036388">
    <property type="entry name" value="WH-like_DNA-bd_sf"/>
</dbReference>
<proteinExistence type="predicted"/>
<organism evidence="2 3">
    <name type="scientific">Dactylosporangium cerinum</name>
    <dbReference type="NCBI Taxonomy" id="1434730"/>
    <lineage>
        <taxon>Bacteria</taxon>
        <taxon>Bacillati</taxon>
        <taxon>Actinomycetota</taxon>
        <taxon>Actinomycetes</taxon>
        <taxon>Micromonosporales</taxon>
        <taxon>Micromonosporaceae</taxon>
        <taxon>Dactylosporangium</taxon>
    </lineage>
</organism>
<accession>A0ABV9WDU4</accession>
<name>A0ABV9WDU4_9ACTN</name>
<sequence>MPEAPLTPDQEVLWRALMRIMATLPRLLDEDLTRSSGVTLTEYSTLMNLSEAENREMRLTDLANAIGLSLSRISRIVEDLRTRGLVTKRRASADNRGNIATLTPAGLRRLKKAYPDHLLSARRRVVDHVDAASLAEAGRALTTIAERMVDSSPATRPSEPLHG</sequence>
<dbReference type="SUPFAM" id="SSF46785">
    <property type="entry name" value="Winged helix' DNA-binding domain"/>
    <property type="match status" value="1"/>
</dbReference>
<evidence type="ECO:0000313" key="2">
    <source>
        <dbReference type="EMBL" id="MFC5006367.1"/>
    </source>
</evidence>
<dbReference type="Pfam" id="PF12802">
    <property type="entry name" value="MarR_2"/>
    <property type="match status" value="1"/>
</dbReference>
<evidence type="ECO:0000313" key="3">
    <source>
        <dbReference type="Proteomes" id="UP001595912"/>
    </source>
</evidence>
<protein>
    <submittedName>
        <fullName evidence="2">MarR family winged helix-turn-helix transcriptional regulator</fullName>
    </submittedName>
</protein>
<feature type="domain" description="HTH marR-type" evidence="1">
    <location>
        <begin position="10"/>
        <end position="150"/>
    </location>
</feature>
<evidence type="ECO:0000259" key="1">
    <source>
        <dbReference type="PROSITE" id="PS50995"/>
    </source>
</evidence>
<dbReference type="SMART" id="SM00347">
    <property type="entry name" value="HTH_MARR"/>
    <property type="match status" value="1"/>
</dbReference>
<dbReference type="RefSeq" id="WP_380126990.1">
    <property type="nucleotide sequence ID" value="NZ_JBHSIU010000101.1"/>
</dbReference>
<comment type="caution">
    <text evidence="2">The sequence shown here is derived from an EMBL/GenBank/DDBJ whole genome shotgun (WGS) entry which is preliminary data.</text>
</comment>
<dbReference type="InterPro" id="IPR000835">
    <property type="entry name" value="HTH_MarR-typ"/>
</dbReference>